<keyword evidence="5" id="KW-0378">Hydrolase</keyword>
<dbReference type="PANTHER" id="PTHR11733">
    <property type="entry name" value="ZINC METALLOPROTEASE FAMILY M13 NEPRILYSIN-RELATED"/>
    <property type="match status" value="1"/>
</dbReference>
<keyword evidence="7" id="KW-0482">Metalloprotease</keyword>
<dbReference type="EMBL" id="CP089983">
    <property type="protein sequence ID" value="WXB05547.1"/>
    <property type="molecule type" value="Genomic_DNA"/>
</dbReference>
<dbReference type="InterPro" id="IPR024079">
    <property type="entry name" value="MetalloPept_cat_dom_sf"/>
</dbReference>
<dbReference type="InterPro" id="IPR008753">
    <property type="entry name" value="Peptidase_M13_N"/>
</dbReference>
<reference evidence="11" key="1">
    <citation type="submission" date="2021-12" db="EMBL/GenBank/DDBJ databases">
        <title>Discovery of the Pendulisporaceae a myxobacterial family with distinct sporulation behavior and unique specialized metabolism.</title>
        <authorList>
            <person name="Garcia R."/>
            <person name="Popoff A."/>
            <person name="Bader C.D."/>
            <person name="Loehr J."/>
            <person name="Walesch S."/>
            <person name="Walt C."/>
            <person name="Boldt J."/>
            <person name="Bunk B."/>
            <person name="Haeckl F.J.F.P.J."/>
            <person name="Gunesch A.P."/>
            <person name="Birkelbach J."/>
            <person name="Nuebel U."/>
            <person name="Pietschmann T."/>
            <person name="Bach T."/>
            <person name="Mueller R."/>
        </authorList>
    </citation>
    <scope>NUCLEOTIDE SEQUENCE</scope>
    <source>
        <strain evidence="11">MSr11367</strain>
    </source>
</reference>
<feature type="domain" description="Peptidase M13 N-terminal" evidence="10">
    <location>
        <begin position="67"/>
        <end position="451"/>
    </location>
</feature>
<sequence length="708" mass="78160">MRLSRLPLLSLSVGISGVALVMACGGGEAEAPPAQPVGISPVRSDAAAPAPERVSIDPKIIDERVRPCDDFYQFACGRWMKETKIPDDQAAWDRSFDVISENNEKLLREILVRDGSSPPSNEAYSKQLGDYYAACMDEKGIEAAGDKSLSSQLAKVAAVKDANTFAHVIASLHGTGQRALFAFTSEQDFADATQVIGTVQQGGLGMPDRDYYLKDDPKSKSIRDKYEAHIGEMLRLAGETPEAAKAGARTVLRLEIELAKASMTKVDLRDPHKVYHRLELAGLKKLAPDFEWDAYLKAVGFAQVTAINVAQPEFFKAVGQVAKGLRAGGKNLVDWRTYLKWHILHSDAAMLPARFVDEDFKFRSALTGAPKLLPRWKRCVRATDGAMGEALAQPFVKTRLGAQGKGEALELIGGIETAMKGSLERLSWMDDATRKKALEKLMAINNKIAYPDVWRNYDGLEVQRDSYFDNALRARAFEVKRQLSKIGKPVDKKEWQMTPPEVNAYYDPSLNEMVFPAGILAYPFFASDAVPALNYGAIGMVMGHELTHGFDDEGREFDASGNLKEWWSPTVGKEFDRRAACVVSQFDGYVAVDDLHVNGKLTLGENIADLGGIKLAYAAFENMKKGKEIPKGAHAYTAEQEFFLSYAQSWCGNIRPEMLRLQVTTNPHAPSKFRVNGPLSNFTEFASAFACREGSPMSRTGDKRCEIW</sequence>
<dbReference type="RefSeq" id="WP_394835194.1">
    <property type="nucleotide sequence ID" value="NZ_CP089929.1"/>
</dbReference>
<comment type="cofactor">
    <cofactor evidence="1">
        <name>Zn(2+)</name>
        <dbReference type="ChEBI" id="CHEBI:29105"/>
    </cofactor>
</comment>
<dbReference type="Proteomes" id="UP001374803">
    <property type="component" value="Chromosome"/>
</dbReference>
<name>A0ABZ2L9Z9_9BACT</name>
<dbReference type="InterPro" id="IPR042089">
    <property type="entry name" value="Peptidase_M13_dom_2"/>
</dbReference>
<feature type="domain" description="Peptidase M13 C-terminal" evidence="9">
    <location>
        <begin position="503"/>
        <end position="705"/>
    </location>
</feature>
<dbReference type="SUPFAM" id="SSF55486">
    <property type="entry name" value="Metalloproteases ('zincins'), catalytic domain"/>
    <property type="match status" value="1"/>
</dbReference>
<evidence type="ECO:0000256" key="3">
    <source>
        <dbReference type="ARBA" id="ARBA00022670"/>
    </source>
</evidence>
<evidence type="ECO:0000256" key="4">
    <source>
        <dbReference type="ARBA" id="ARBA00022723"/>
    </source>
</evidence>
<dbReference type="Pfam" id="PF01431">
    <property type="entry name" value="Peptidase_M13"/>
    <property type="match status" value="1"/>
</dbReference>
<dbReference type="Gene3D" id="3.40.390.10">
    <property type="entry name" value="Collagenase (Catalytic Domain)"/>
    <property type="match status" value="1"/>
</dbReference>
<feature type="chain" id="PRO_5045309442" evidence="8">
    <location>
        <begin position="24"/>
        <end position="708"/>
    </location>
</feature>
<evidence type="ECO:0000256" key="2">
    <source>
        <dbReference type="ARBA" id="ARBA00007357"/>
    </source>
</evidence>
<dbReference type="InterPro" id="IPR018497">
    <property type="entry name" value="Peptidase_M13_C"/>
</dbReference>
<evidence type="ECO:0000259" key="10">
    <source>
        <dbReference type="Pfam" id="PF05649"/>
    </source>
</evidence>
<accession>A0ABZ2L9Z9</accession>
<keyword evidence="4" id="KW-0479">Metal-binding</keyword>
<comment type="similarity">
    <text evidence="2">Belongs to the peptidase M13 family.</text>
</comment>
<dbReference type="PROSITE" id="PS51257">
    <property type="entry name" value="PROKAR_LIPOPROTEIN"/>
    <property type="match status" value="1"/>
</dbReference>
<evidence type="ECO:0000313" key="12">
    <source>
        <dbReference type="Proteomes" id="UP001374803"/>
    </source>
</evidence>
<feature type="signal peptide" evidence="8">
    <location>
        <begin position="1"/>
        <end position="23"/>
    </location>
</feature>
<dbReference type="PANTHER" id="PTHR11733:SF167">
    <property type="entry name" value="FI17812P1-RELATED"/>
    <property type="match status" value="1"/>
</dbReference>
<gene>
    <name evidence="11" type="ORF">LVJ94_52715</name>
</gene>
<evidence type="ECO:0000256" key="7">
    <source>
        <dbReference type="ARBA" id="ARBA00023049"/>
    </source>
</evidence>
<dbReference type="PRINTS" id="PR00786">
    <property type="entry name" value="NEPRILYSIN"/>
</dbReference>
<dbReference type="CDD" id="cd08662">
    <property type="entry name" value="M13"/>
    <property type="match status" value="1"/>
</dbReference>
<evidence type="ECO:0000259" key="9">
    <source>
        <dbReference type="Pfam" id="PF01431"/>
    </source>
</evidence>
<organism evidence="11 12">
    <name type="scientific">Pendulispora rubella</name>
    <dbReference type="NCBI Taxonomy" id="2741070"/>
    <lineage>
        <taxon>Bacteria</taxon>
        <taxon>Pseudomonadati</taxon>
        <taxon>Myxococcota</taxon>
        <taxon>Myxococcia</taxon>
        <taxon>Myxococcales</taxon>
        <taxon>Sorangiineae</taxon>
        <taxon>Pendulisporaceae</taxon>
        <taxon>Pendulispora</taxon>
    </lineage>
</organism>
<evidence type="ECO:0000313" key="11">
    <source>
        <dbReference type="EMBL" id="WXB05547.1"/>
    </source>
</evidence>
<dbReference type="PROSITE" id="PS51885">
    <property type="entry name" value="NEPRILYSIN"/>
    <property type="match status" value="1"/>
</dbReference>
<keyword evidence="6" id="KW-0862">Zinc</keyword>
<evidence type="ECO:0000256" key="8">
    <source>
        <dbReference type="SAM" id="SignalP"/>
    </source>
</evidence>
<evidence type="ECO:0000256" key="1">
    <source>
        <dbReference type="ARBA" id="ARBA00001947"/>
    </source>
</evidence>
<keyword evidence="12" id="KW-1185">Reference proteome</keyword>
<keyword evidence="3" id="KW-0645">Protease</keyword>
<dbReference type="Gene3D" id="1.10.1380.10">
    <property type="entry name" value="Neutral endopeptidase , domain2"/>
    <property type="match status" value="1"/>
</dbReference>
<dbReference type="InterPro" id="IPR000718">
    <property type="entry name" value="Peptidase_M13"/>
</dbReference>
<keyword evidence="8" id="KW-0732">Signal</keyword>
<proteinExistence type="inferred from homology"/>
<dbReference type="Pfam" id="PF05649">
    <property type="entry name" value="Peptidase_M13_N"/>
    <property type="match status" value="1"/>
</dbReference>
<evidence type="ECO:0000256" key="6">
    <source>
        <dbReference type="ARBA" id="ARBA00022833"/>
    </source>
</evidence>
<protein>
    <submittedName>
        <fullName evidence="11">M13 family metallopeptidase</fullName>
    </submittedName>
</protein>
<evidence type="ECO:0000256" key="5">
    <source>
        <dbReference type="ARBA" id="ARBA00022801"/>
    </source>
</evidence>